<proteinExistence type="predicted"/>
<accession>A0ACC0G398</accession>
<dbReference type="EMBL" id="CM045769">
    <property type="protein sequence ID" value="KAI7995577.1"/>
    <property type="molecule type" value="Genomic_DNA"/>
</dbReference>
<dbReference type="Proteomes" id="UP001060215">
    <property type="component" value="Chromosome 12"/>
</dbReference>
<comment type="caution">
    <text evidence="1">The sequence shown here is derived from an EMBL/GenBank/DDBJ whole genome shotgun (WGS) entry which is preliminary data.</text>
</comment>
<evidence type="ECO:0000313" key="1">
    <source>
        <dbReference type="EMBL" id="KAI7995577.1"/>
    </source>
</evidence>
<keyword evidence="2" id="KW-1185">Reference proteome</keyword>
<sequence>MAHHEASLAPVGTVAQPTQRPPSEKYRFPTPLTVATLVPPQMAHRKVALAPAGTVAHPTLKPPPVKYHTPTPLPVAILVPQQMWHGRPPTPVRTATQNLADDPKRSHPTRFT</sequence>
<name>A0ACC0G398_9ERIC</name>
<gene>
    <name evidence="1" type="ORF">LOK49_LG11G00206</name>
</gene>
<reference evidence="1 2" key="1">
    <citation type="journal article" date="2022" name="Plant J.">
        <title>Chromosome-level genome of Camellia lanceoleosa provides a valuable resource for understanding genome evolution and self-incompatibility.</title>
        <authorList>
            <person name="Gong W."/>
            <person name="Xiao S."/>
            <person name="Wang L."/>
            <person name="Liao Z."/>
            <person name="Chang Y."/>
            <person name="Mo W."/>
            <person name="Hu G."/>
            <person name="Li W."/>
            <person name="Zhao G."/>
            <person name="Zhu H."/>
            <person name="Hu X."/>
            <person name="Ji K."/>
            <person name="Xiang X."/>
            <person name="Song Q."/>
            <person name="Yuan D."/>
            <person name="Jin S."/>
            <person name="Zhang L."/>
        </authorList>
    </citation>
    <scope>NUCLEOTIDE SEQUENCE [LARGE SCALE GENOMIC DNA]</scope>
    <source>
        <strain evidence="1">SQ_2022a</strain>
    </source>
</reference>
<protein>
    <submittedName>
        <fullName evidence="1">Uncharacterized protein</fullName>
    </submittedName>
</protein>
<evidence type="ECO:0000313" key="2">
    <source>
        <dbReference type="Proteomes" id="UP001060215"/>
    </source>
</evidence>
<organism evidence="1 2">
    <name type="scientific">Camellia lanceoleosa</name>
    <dbReference type="NCBI Taxonomy" id="1840588"/>
    <lineage>
        <taxon>Eukaryota</taxon>
        <taxon>Viridiplantae</taxon>
        <taxon>Streptophyta</taxon>
        <taxon>Embryophyta</taxon>
        <taxon>Tracheophyta</taxon>
        <taxon>Spermatophyta</taxon>
        <taxon>Magnoliopsida</taxon>
        <taxon>eudicotyledons</taxon>
        <taxon>Gunneridae</taxon>
        <taxon>Pentapetalae</taxon>
        <taxon>asterids</taxon>
        <taxon>Ericales</taxon>
        <taxon>Theaceae</taxon>
        <taxon>Camellia</taxon>
    </lineage>
</organism>